<dbReference type="Gene3D" id="3.40.50.300">
    <property type="entry name" value="P-loop containing nucleotide triphosphate hydrolases"/>
    <property type="match status" value="3"/>
</dbReference>
<keyword evidence="6 9" id="KW-0342">GTP-binding</keyword>
<dbReference type="GO" id="GO:0005525">
    <property type="term" value="F:GTP binding"/>
    <property type="evidence" value="ECO:0007669"/>
    <property type="project" value="UniProtKB-UniRule"/>
</dbReference>
<reference evidence="11 12" key="1">
    <citation type="journal article" date="2018" name="Syst. Appl. Microbiol.">
        <title>Photobacterium carnosum sp. nov., isolated from spoiled modified atmosphere packaged poultry meat.</title>
        <authorList>
            <person name="Hilgarth M."/>
            <person name="Fuertes S."/>
            <person name="Ehrmann M."/>
            <person name="Vogel R.F."/>
        </authorList>
    </citation>
    <scope>NUCLEOTIDE SEQUENCE [LARGE SCALE GENOMIC DNA]</scope>
    <source>
        <strain evidence="11 12">TMW 2.2021</strain>
    </source>
</reference>
<dbReference type="InterPro" id="IPR041732">
    <property type="entry name" value="RF3_GTP-bd"/>
</dbReference>
<organism evidence="11 12">
    <name type="scientific">Photobacterium carnosum</name>
    <dbReference type="NCBI Taxonomy" id="2023717"/>
    <lineage>
        <taxon>Bacteria</taxon>
        <taxon>Pseudomonadati</taxon>
        <taxon>Pseudomonadota</taxon>
        <taxon>Gammaproteobacteria</taxon>
        <taxon>Vibrionales</taxon>
        <taxon>Vibrionaceae</taxon>
        <taxon>Photobacterium</taxon>
    </lineage>
</organism>
<keyword evidence="12" id="KW-1185">Reference proteome</keyword>
<dbReference type="Pfam" id="PF22042">
    <property type="entry name" value="EF-G_D2"/>
    <property type="match status" value="1"/>
</dbReference>
<dbReference type="Pfam" id="PF00009">
    <property type="entry name" value="GTP_EFTU"/>
    <property type="match status" value="1"/>
</dbReference>
<dbReference type="EMBL" id="NPIB01000006">
    <property type="protein sequence ID" value="PLC58478.1"/>
    <property type="molecule type" value="Genomic_DNA"/>
</dbReference>
<evidence type="ECO:0000313" key="11">
    <source>
        <dbReference type="EMBL" id="PLC58478.1"/>
    </source>
</evidence>
<feature type="domain" description="Tr-type G" evidence="10">
    <location>
        <begin position="11"/>
        <end position="280"/>
    </location>
</feature>
<accession>A0A2N4UTX7</accession>
<evidence type="ECO:0000256" key="7">
    <source>
        <dbReference type="ARBA" id="ARBA00025017"/>
    </source>
</evidence>
<dbReference type="InterPro" id="IPR031157">
    <property type="entry name" value="G_TR_CS"/>
</dbReference>
<dbReference type="FunFam" id="3.40.50.300:FF:000542">
    <property type="entry name" value="Peptide chain release factor 3"/>
    <property type="match status" value="1"/>
</dbReference>
<sequence length="529" mass="59218">MSQTQFQSEVSKRRTFAIISHPDAGKTTITEKVLLFGNAIQKAGTVKGRGSNQHAKSDWMEMEKERGISVTTSVMQFPYHSCLVNLLDTPGHEDFSEDTYRTLTAVDSCLMVIDAAKGVEDRTRKLMEVTRLRDTPIITFMNKLDRETRDPMELLDEVEVELGMACAPISWPIGCGKEFKGVFHIHRNETILYSTGQGHTIQEQRIIKGLDNPELDIAIGSDLAAILREELELVIGASNEFDRELFLAGELTPVFFGTALGNFGVDHMLDGLTEWAPEPLPRQANTREVEATEEKFSGFVFKIQANMDPKHRDRIAFMRIVSGTYDQGMKMNHVRTGKSVSISDAVTFMAGDRSRTEVAYAGDIIGLHNHGTIQIGDTFTQGEDIKFAGIPNFAPELFRRIRLKDPLKQKQLLKGLVQLSEEGAVQVFRPLQNNDLIVGAVGVLQFDVVVARLRAEYNVEAIYEGVNVATARWVECNDAKKLEEFKRKNQAHLALDGGNNLSYIAPTMVNLNLAKERFPEGDFRATREH</sequence>
<dbReference type="NCBIfam" id="TIGR00231">
    <property type="entry name" value="small_GTP"/>
    <property type="match status" value="1"/>
</dbReference>
<dbReference type="InterPro" id="IPR000795">
    <property type="entry name" value="T_Tr_GTP-bd_dom"/>
</dbReference>
<dbReference type="PANTHER" id="PTHR43556:SF2">
    <property type="entry name" value="PEPTIDE CHAIN RELEASE FACTOR RF3"/>
    <property type="match status" value="1"/>
</dbReference>
<comment type="function">
    <text evidence="7 9">Increases the formation of ribosomal termination complexes and stimulates activities of RF-1 and RF-2. It binds guanine nucleotides and has strong preference for UGA stop codons. It may interact directly with the ribosome. The stimulation of RF-1 and RF-2 is significantly reduced by GTP and GDP, but not by GMP.</text>
</comment>
<dbReference type="InterPro" id="IPR053905">
    <property type="entry name" value="EF-G-like_DII"/>
</dbReference>
<dbReference type="AlphaFoldDB" id="A0A2N4UTX7"/>
<dbReference type="SUPFAM" id="SSF52540">
    <property type="entry name" value="P-loop containing nucleoside triphosphate hydrolases"/>
    <property type="match status" value="1"/>
</dbReference>
<evidence type="ECO:0000256" key="9">
    <source>
        <dbReference type="HAMAP-Rule" id="MF_00072"/>
    </source>
</evidence>
<evidence type="ECO:0000256" key="4">
    <source>
        <dbReference type="ARBA" id="ARBA00022741"/>
    </source>
</evidence>
<dbReference type="InterPro" id="IPR004548">
    <property type="entry name" value="PrfC"/>
</dbReference>
<keyword evidence="3 9" id="KW-0963">Cytoplasm</keyword>
<dbReference type="CDD" id="cd16259">
    <property type="entry name" value="RF3_III"/>
    <property type="match status" value="1"/>
</dbReference>
<dbReference type="InterPro" id="IPR032090">
    <property type="entry name" value="RF3_C"/>
</dbReference>
<dbReference type="GO" id="GO:0006449">
    <property type="term" value="P:regulation of translational termination"/>
    <property type="evidence" value="ECO:0007669"/>
    <property type="project" value="UniProtKB-UniRule"/>
</dbReference>
<dbReference type="GO" id="GO:0003924">
    <property type="term" value="F:GTPase activity"/>
    <property type="evidence" value="ECO:0007669"/>
    <property type="project" value="InterPro"/>
</dbReference>
<dbReference type="InterPro" id="IPR009000">
    <property type="entry name" value="Transl_B-barrel_sf"/>
</dbReference>
<dbReference type="PROSITE" id="PS51722">
    <property type="entry name" value="G_TR_2"/>
    <property type="match status" value="1"/>
</dbReference>
<protein>
    <recommendedName>
        <fullName evidence="8 9">Peptide chain release factor 3</fullName>
        <shortName evidence="9">RF-3</shortName>
    </recommendedName>
</protein>
<evidence type="ECO:0000313" key="12">
    <source>
        <dbReference type="Proteomes" id="UP000234420"/>
    </source>
</evidence>
<evidence type="ECO:0000259" key="10">
    <source>
        <dbReference type="PROSITE" id="PS51722"/>
    </source>
</evidence>
<feature type="binding site" evidence="9">
    <location>
        <begin position="88"/>
        <end position="92"/>
    </location>
    <ligand>
        <name>GTP</name>
        <dbReference type="ChEBI" id="CHEBI:37565"/>
    </ligand>
</feature>
<dbReference type="CDD" id="cd03689">
    <property type="entry name" value="RF3_II"/>
    <property type="match status" value="1"/>
</dbReference>
<dbReference type="InterPro" id="IPR027417">
    <property type="entry name" value="P-loop_NTPase"/>
</dbReference>
<evidence type="ECO:0000256" key="5">
    <source>
        <dbReference type="ARBA" id="ARBA00022917"/>
    </source>
</evidence>
<dbReference type="SUPFAM" id="SSF54980">
    <property type="entry name" value="EF-G C-terminal domain-like"/>
    <property type="match status" value="1"/>
</dbReference>
<keyword evidence="4 9" id="KW-0547">Nucleotide-binding</keyword>
<dbReference type="NCBIfam" id="NF001964">
    <property type="entry name" value="PRK00741.1"/>
    <property type="match status" value="1"/>
</dbReference>
<comment type="subcellular location">
    <subcellularLocation>
        <location evidence="1 9">Cytoplasm</location>
    </subcellularLocation>
</comment>
<comment type="caution">
    <text evidence="11">The sequence shown here is derived from an EMBL/GenBank/DDBJ whole genome shotgun (WGS) entry which is preliminary data.</text>
</comment>
<dbReference type="GO" id="GO:0005829">
    <property type="term" value="C:cytosol"/>
    <property type="evidence" value="ECO:0007669"/>
    <property type="project" value="TreeGrafter"/>
</dbReference>
<dbReference type="FunFam" id="3.30.70.3280:FF:000001">
    <property type="entry name" value="Peptide chain release factor 3"/>
    <property type="match status" value="1"/>
</dbReference>
<dbReference type="RefSeq" id="WP_101768233.1">
    <property type="nucleotide sequence ID" value="NZ_BPPU01000001.1"/>
</dbReference>
<dbReference type="Pfam" id="PF16658">
    <property type="entry name" value="RF3_C"/>
    <property type="match status" value="1"/>
</dbReference>
<feature type="binding site" evidence="9">
    <location>
        <begin position="20"/>
        <end position="27"/>
    </location>
    <ligand>
        <name>GTP</name>
        <dbReference type="ChEBI" id="CHEBI:37565"/>
    </ligand>
</feature>
<dbReference type="SUPFAM" id="SSF50447">
    <property type="entry name" value="Translation proteins"/>
    <property type="match status" value="1"/>
</dbReference>
<comment type="similarity">
    <text evidence="2 9">Belongs to the TRAFAC class translation factor GTPase superfamily. Classic translation factor GTPase family. PrfC subfamily.</text>
</comment>
<evidence type="ECO:0000256" key="6">
    <source>
        <dbReference type="ARBA" id="ARBA00023134"/>
    </source>
</evidence>
<dbReference type="Proteomes" id="UP000234420">
    <property type="component" value="Unassembled WGS sequence"/>
</dbReference>
<dbReference type="InterPro" id="IPR005225">
    <property type="entry name" value="Small_GTP-bd"/>
</dbReference>
<evidence type="ECO:0000256" key="2">
    <source>
        <dbReference type="ARBA" id="ARBA00009978"/>
    </source>
</evidence>
<dbReference type="InterPro" id="IPR035647">
    <property type="entry name" value="EFG_III/V"/>
</dbReference>
<dbReference type="PRINTS" id="PR00315">
    <property type="entry name" value="ELONGATNFCT"/>
</dbReference>
<dbReference type="InterPro" id="IPR038467">
    <property type="entry name" value="RF3_dom_3_sf"/>
</dbReference>
<dbReference type="PANTHER" id="PTHR43556">
    <property type="entry name" value="PEPTIDE CHAIN RELEASE FACTOR RF3"/>
    <property type="match status" value="1"/>
</dbReference>
<gene>
    <name evidence="9 11" type="primary">prfC</name>
    <name evidence="11" type="ORF">CIK00_07220</name>
</gene>
<proteinExistence type="inferred from homology"/>
<keyword evidence="5 9" id="KW-0648">Protein biosynthesis</keyword>
<evidence type="ECO:0000256" key="8">
    <source>
        <dbReference type="ARBA" id="ARBA00073639"/>
    </source>
</evidence>
<dbReference type="FunFam" id="2.40.30.10:FF:000040">
    <property type="entry name" value="Peptide chain release factor 3"/>
    <property type="match status" value="1"/>
</dbReference>
<dbReference type="GO" id="GO:0016150">
    <property type="term" value="F:translation release factor activity, codon nonspecific"/>
    <property type="evidence" value="ECO:0007669"/>
    <property type="project" value="TreeGrafter"/>
</dbReference>
<feature type="binding site" evidence="9">
    <location>
        <begin position="142"/>
        <end position="145"/>
    </location>
    <ligand>
        <name>GTP</name>
        <dbReference type="ChEBI" id="CHEBI:37565"/>
    </ligand>
</feature>
<evidence type="ECO:0000256" key="1">
    <source>
        <dbReference type="ARBA" id="ARBA00004496"/>
    </source>
</evidence>
<dbReference type="Gene3D" id="3.30.70.3280">
    <property type="entry name" value="Peptide chain release factor 3, domain III"/>
    <property type="match status" value="1"/>
</dbReference>
<dbReference type="NCBIfam" id="TIGR00503">
    <property type="entry name" value="prfC"/>
    <property type="match status" value="1"/>
</dbReference>
<name>A0A2N4UTX7_9GAMM</name>
<dbReference type="GO" id="GO:0016149">
    <property type="term" value="F:translation release factor activity, codon specific"/>
    <property type="evidence" value="ECO:0007669"/>
    <property type="project" value="UniProtKB-UniRule"/>
</dbReference>
<dbReference type="PROSITE" id="PS00301">
    <property type="entry name" value="G_TR_1"/>
    <property type="match status" value="1"/>
</dbReference>
<evidence type="ECO:0000256" key="3">
    <source>
        <dbReference type="ARBA" id="ARBA00022490"/>
    </source>
</evidence>
<dbReference type="CDD" id="cd04169">
    <property type="entry name" value="RF3"/>
    <property type="match status" value="1"/>
</dbReference>
<dbReference type="GO" id="GO:0097216">
    <property type="term" value="F:guanosine tetraphosphate binding"/>
    <property type="evidence" value="ECO:0007669"/>
    <property type="project" value="UniProtKB-ARBA"/>
</dbReference>
<dbReference type="OrthoDB" id="9804431at2"/>
<dbReference type="HAMAP" id="MF_00072">
    <property type="entry name" value="Rel_fac_3"/>
    <property type="match status" value="1"/>
</dbReference>